<gene>
    <name evidence="2" type="ORF">UC34_08405</name>
</gene>
<proteinExistence type="predicted"/>
<keyword evidence="1" id="KW-1133">Transmembrane helix</keyword>
<keyword evidence="3" id="KW-1185">Reference proteome</keyword>
<organism evidence="2 3">
    <name type="scientific">Pandoraea vervacti</name>
    <dbReference type="NCBI Taxonomy" id="656178"/>
    <lineage>
        <taxon>Bacteria</taxon>
        <taxon>Pseudomonadati</taxon>
        <taxon>Pseudomonadota</taxon>
        <taxon>Betaproteobacteria</taxon>
        <taxon>Burkholderiales</taxon>
        <taxon>Burkholderiaceae</taxon>
        <taxon>Pandoraea</taxon>
    </lineage>
</organism>
<dbReference type="EMBL" id="CP010897">
    <property type="protein sequence ID" value="AJP57011.1"/>
    <property type="molecule type" value="Genomic_DNA"/>
</dbReference>
<evidence type="ECO:0000256" key="1">
    <source>
        <dbReference type="SAM" id="Phobius"/>
    </source>
</evidence>
<keyword evidence="1" id="KW-0472">Membrane</keyword>
<accession>A0ABM5SX30</accession>
<protein>
    <submittedName>
        <fullName evidence="2">Uncharacterized protein</fullName>
    </submittedName>
</protein>
<sequence>MQAGGAFRFRCAFDVWEDGVPFILLALVVLAGIGYGAVRLYAAVALRFGTLAAVATIGAWCRCPIARWRNAGRRYFVWRGRTSFEVAWVA</sequence>
<evidence type="ECO:0000313" key="3">
    <source>
        <dbReference type="Proteomes" id="UP000035085"/>
    </source>
</evidence>
<feature type="transmembrane region" description="Helical" evidence="1">
    <location>
        <begin position="20"/>
        <end position="38"/>
    </location>
</feature>
<reference evidence="3" key="1">
    <citation type="submission" date="2015-02" db="EMBL/GenBank/DDBJ databases">
        <title>Complete Genome Sequencing of Pandoraea vervacti NS15 sp. nov.</title>
        <authorList>
            <person name="Chan K.-G."/>
        </authorList>
    </citation>
    <scope>NUCLEOTIDE SEQUENCE [LARGE SCALE GENOMIC DNA]</scope>
    <source>
        <strain evidence="3">NS15</strain>
    </source>
</reference>
<dbReference type="Proteomes" id="UP000035085">
    <property type="component" value="Chromosome"/>
</dbReference>
<evidence type="ECO:0000313" key="2">
    <source>
        <dbReference type="EMBL" id="AJP57011.1"/>
    </source>
</evidence>
<name>A0ABM5SX30_9BURK</name>
<keyword evidence="1" id="KW-0812">Transmembrane</keyword>